<feature type="transmembrane region" description="Helical" evidence="1">
    <location>
        <begin position="16"/>
        <end position="36"/>
    </location>
</feature>
<organism evidence="2 3">
    <name type="scientific">Luteolibacter soli</name>
    <dbReference type="NCBI Taxonomy" id="3135280"/>
    <lineage>
        <taxon>Bacteria</taxon>
        <taxon>Pseudomonadati</taxon>
        <taxon>Verrucomicrobiota</taxon>
        <taxon>Verrucomicrobiia</taxon>
        <taxon>Verrucomicrobiales</taxon>
        <taxon>Verrucomicrobiaceae</taxon>
        <taxon>Luteolibacter</taxon>
    </lineage>
</organism>
<evidence type="ECO:0000256" key="1">
    <source>
        <dbReference type="SAM" id="Phobius"/>
    </source>
</evidence>
<accession>A0ABU9AUU2</accession>
<feature type="transmembrane region" description="Helical" evidence="1">
    <location>
        <begin position="111"/>
        <end position="132"/>
    </location>
</feature>
<dbReference type="RefSeq" id="WP_341404905.1">
    <property type="nucleotide sequence ID" value="NZ_JBBUKT010000004.1"/>
</dbReference>
<dbReference type="EMBL" id="JBBUKT010000004">
    <property type="protein sequence ID" value="MEK7951303.1"/>
    <property type="molecule type" value="Genomic_DNA"/>
</dbReference>
<keyword evidence="3" id="KW-1185">Reference proteome</keyword>
<evidence type="ECO:0000313" key="2">
    <source>
        <dbReference type="EMBL" id="MEK7951303.1"/>
    </source>
</evidence>
<gene>
    <name evidence="2" type="ORF">WKV53_12370</name>
</gene>
<evidence type="ECO:0000313" key="3">
    <source>
        <dbReference type="Proteomes" id="UP001371305"/>
    </source>
</evidence>
<keyword evidence="1" id="KW-1133">Transmembrane helix</keyword>
<proteinExistence type="predicted"/>
<name>A0ABU9AUU2_9BACT</name>
<dbReference type="Proteomes" id="UP001371305">
    <property type="component" value="Unassembled WGS sequence"/>
</dbReference>
<feature type="transmembrane region" description="Helical" evidence="1">
    <location>
        <begin position="144"/>
        <end position="171"/>
    </location>
</feature>
<feature type="transmembrane region" description="Helical" evidence="1">
    <location>
        <begin position="43"/>
        <end position="62"/>
    </location>
</feature>
<reference evidence="2 3" key="1">
    <citation type="submission" date="2024-04" db="EMBL/GenBank/DDBJ databases">
        <title>Luteolibacter sp. isolated from soil.</title>
        <authorList>
            <person name="An J."/>
        </authorList>
    </citation>
    <scope>NUCLEOTIDE SEQUENCE [LARGE SCALE GENOMIC DNA]</scope>
    <source>
        <strain evidence="2 3">Y139</strain>
    </source>
</reference>
<sequence length="183" mass="20384">MDLAAFRANFPRQLRYWTLHSILNALPSLGISLGWLELRKSPAATAAIFTAIATFILLYATVTSWIRPTSDRSNLLFRSLDLGLKIRVLMTIMSLFAIMDQRSIIFAPDTWCGLGAGFCIDWLSRLFGFGPLNSNSPTDMGFLAVYAVTMLEGFILSFLLLMISFFALIVLQAKDKRKAFASA</sequence>
<protein>
    <submittedName>
        <fullName evidence="2">Uncharacterized protein</fullName>
    </submittedName>
</protein>
<keyword evidence="1" id="KW-0472">Membrane</keyword>
<comment type="caution">
    <text evidence="2">The sequence shown here is derived from an EMBL/GenBank/DDBJ whole genome shotgun (WGS) entry which is preliminary data.</text>
</comment>
<keyword evidence="1" id="KW-0812">Transmembrane</keyword>
<feature type="transmembrane region" description="Helical" evidence="1">
    <location>
        <begin position="82"/>
        <end position="99"/>
    </location>
</feature>